<sequence length="63" mass="6823">MEPPIGSSRSSTSRCHHISSTNNISNARNKSCFHHLGSMDVVLTPAINPSKACINRIFINGSQ</sequence>
<dbReference type="EMBL" id="AZHD01000001">
    <property type="protein sequence ID" value="OAA68169.1"/>
    <property type="molecule type" value="Genomic_DNA"/>
</dbReference>
<gene>
    <name evidence="2" type="ORF">SPI_00364</name>
</gene>
<protein>
    <submittedName>
        <fullName evidence="2">Uncharacterized protein</fullName>
    </submittedName>
</protein>
<feature type="compositionally biased region" description="Polar residues" evidence="1">
    <location>
        <begin position="7"/>
        <end position="25"/>
    </location>
</feature>
<feature type="region of interest" description="Disordered" evidence="1">
    <location>
        <begin position="1"/>
        <end position="25"/>
    </location>
</feature>
<name>A0A162MPU9_9HYPO</name>
<proteinExistence type="predicted"/>
<dbReference type="Proteomes" id="UP000076874">
    <property type="component" value="Unassembled WGS sequence"/>
</dbReference>
<evidence type="ECO:0000313" key="3">
    <source>
        <dbReference type="Proteomes" id="UP000076874"/>
    </source>
</evidence>
<evidence type="ECO:0000256" key="1">
    <source>
        <dbReference type="SAM" id="MobiDB-lite"/>
    </source>
</evidence>
<organism evidence="2 3">
    <name type="scientific">Niveomyces insectorum RCEF 264</name>
    <dbReference type="NCBI Taxonomy" id="1081102"/>
    <lineage>
        <taxon>Eukaryota</taxon>
        <taxon>Fungi</taxon>
        <taxon>Dikarya</taxon>
        <taxon>Ascomycota</taxon>
        <taxon>Pezizomycotina</taxon>
        <taxon>Sordariomycetes</taxon>
        <taxon>Hypocreomycetidae</taxon>
        <taxon>Hypocreales</taxon>
        <taxon>Cordycipitaceae</taxon>
        <taxon>Niveomyces</taxon>
    </lineage>
</organism>
<accession>A0A162MPU9</accession>
<dbReference type="AlphaFoldDB" id="A0A162MPU9"/>
<keyword evidence="3" id="KW-1185">Reference proteome</keyword>
<comment type="caution">
    <text evidence="2">The sequence shown here is derived from an EMBL/GenBank/DDBJ whole genome shotgun (WGS) entry which is preliminary data.</text>
</comment>
<evidence type="ECO:0000313" key="2">
    <source>
        <dbReference type="EMBL" id="OAA68169.1"/>
    </source>
</evidence>
<reference evidence="2 3" key="1">
    <citation type="journal article" date="2016" name="Genome Biol. Evol.">
        <title>Divergent and convergent evolution of fungal pathogenicity.</title>
        <authorList>
            <person name="Shang Y."/>
            <person name="Xiao G."/>
            <person name="Zheng P."/>
            <person name="Cen K."/>
            <person name="Zhan S."/>
            <person name="Wang C."/>
        </authorList>
    </citation>
    <scope>NUCLEOTIDE SEQUENCE [LARGE SCALE GENOMIC DNA]</scope>
    <source>
        <strain evidence="2 3">RCEF 264</strain>
    </source>
</reference>